<comment type="caution">
    <text evidence="1">The sequence shown here is derived from an EMBL/GenBank/DDBJ whole genome shotgun (WGS) entry which is preliminary data.</text>
</comment>
<proteinExistence type="predicted"/>
<evidence type="ECO:0000313" key="1">
    <source>
        <dbReference type="EMBL" id="TGO65062.1"/>
    </source>
</evidence>
<sequence>MLSIIGSYICQSGSRSASEYCLTDGEPDEFVRSVELPADGGRKVAGGLVAAEAGDVHRLACGSTCEYDEKDAVDVGGELLDVVVPDGAVGNPEALFDVEVVVAFALVVQAPVECVSGMFGGGEYLVEHHAVMGFYLRPKFPVAVDGPGH</sequence>
<protein>
    <submittedName>
        <fullName evidence="1">Uncharacterized protein</fullName>
    </submittedName>
</protein>
<dbReference type="Proteomes" id="UP000297527">
    <property type="component" value="Unassembled WGS sequence"/>
</dbReference>
<dbReference type="EMBL" id="PQXN01000004">
    <property type="protein sequence ID" value="TGO65062.1"/>
    <property type="molecule type" value="Genomic_DNA"/>
</dbReference>
<accession>A0A4Z1J048</accession>
<name>A0A4Z1J048_9HELO</name>
<keyword evidence="2" id="KW-1185">Reference proteome</keyword>
<dbReference type="AlphaFoldDB" id="A0A4Z1J048"/>
<gene>
    <name evidence="1" type="ORF">BCON_0004g00590</name>
</gene>
<organism evidence="1 2">
    <name type="scientific">Botryotinia convoluta</name>
    <dbReference type="NCBI Taxonomy" id="54673"/>
    <lineage>
        <taxon>Eukaryota</taxon>
        <taxon>Fungi</taxon>
        <taxon>Dikarya</taxon>
        <taxon>Ascomycota</taxon>
        <taxon>Pezizomycotina</taxon>
        <taxon>Leotiomycetes</taxon>
        <taxon>Helotiales</taxon>
        <taxon>Sclerotiniaceae</taxon>
        <taxon>Botryotinia</taxon>
    </lineage>
</organism>
<dbReference type="OrthoDB" id="10521044at2759"/>
<evidence type="ECO:0000313" key="2">
    <source>
        <dbReference type="Proteomes" id="UP000297527"/>
    </source>
</evidence>
<reference evidence="1 2" key="1">
    <citation type="submission" date="2017-12" db="EMBL/GenBank/DDBJ databases">
        <title>Comparative genomics of Botrytis spp.</title>
        <authorList>
            <person name="Valero-Jimenez C.A."/>
            <person name="Tapia P."/>
            <person name="Veloso J."/>
            <person name="Silva-Moreno E."/>
            <person name="Staats M."/>
            <person name="Valdes J.H."/>
            <person name="Van Kan J.A.L."/>
        </authorList>
    </citation>
    <scope>NUCLEOTIDE SEQUENCE [LARGE SCALE GENOMIC DNA]</scope>
    <source>
        <strain evidence="1 2">MUCL11595</strain>
    </source>
</reference>